<dbReference type="Pfam" id="PF14602">
    <property type="entry name" value="Hexapep_2"/>
    <property type="match status" value="1"/>
</dbReference>
<comment type="caution">
    <text evidence="3">The sequence shown here is derived from an EMBL/GenBank/DDBJ whole genome shotgun (WGS) entry which is preliminary data.</text>
</comment>
<dbReference type="Pfam" id="PF00132">
    <property type="entry name" value="Hexapep"/>
    <property type="match status" value="1"/>
</dbReference>
<gene>
    <name evidence="3" type="ORF">DF220_06850</name>
</gene>
<dbReference type="Proteomes" id="UP000244978">
    <property type="component" value="Unassembled WGS sequence"/>
</dbReference>
<dbReference type="EMBL" id="QEEX01000001">
    <property type="protein sequence ID" value="PWB98486.1"/>
    <property type="molecule type" value="Genomic_DNA"/>
</dbReference>
<keyword evidence="3" id="KW-0012">Acyltransferase</keyword>
<dbReference type="AlphaFoldDB" id="A0A2U1T3N6"/>
<keyword evidence="2 3" id="KW-0808">Transferase</keyword>
<evidence type="ECO:0000313" key="4">
    <source>
        <dbReference type="Proteomes" id="UP000244978"/>
    </source>
</evidence>
<dbReference type="GO" id="GO:0008374">
    <property type="term" value="F:O-acyltransferase activity"/>
    <property type="evidence" value="ECO:0007669"/>
    <property type="project" value="TreeGrafter"/>
</dbReference>
<proteinExistence type="inferred from homology"/>
<organism evidence="3 4">
    <name type="scientific">Homoserinimonas hongtaonis</name>
    <dbReference type="NCBI Taxonomy" id="2079791"/>
    <lineage>
        <taxon>Bacteria</taxon>
        <taxon>Bacillati</taxon>
        <taxon>Actinomycetota</taxon>
        <taxon>Actinomycetes</taxon>
        <taxon>Micrococcales</taxon>
        <taxon>Microbacteriaceae</taxon>
        <taxon>Homoserinimonas</taxon>
    </lineage>
</organism>
<keyword evidence="4" id="KW-1185">Reference proteome</keyword>
<protein>
    <submittedName>
        <fullName evidence="3">Acyltransferase</fullName>
    </submittedName>
</protein>
<reference evidence="4" key="1">
    <citation type="submission" date="2018-04" db="EMBL/GenBank/DDBJ databases">
        <authorList>
            <person name="Liu S."/>
            <person name="Wang Z."/>
            <person name="Li J."/>
        </authorList>
    </citation>
    <scope>NUCLEOTIDE SEQUENCE [LARGE SCALE GENOMIC DNA]</scope>
    <source>
        <strain evidence="4">S1194</strain>
    </source>
</reference>
<sequence>MPIHALRIATIRFWGGRIHPDATVYHGFEIRGAQHLRIGARSSIGNGAILDARAGITIGDDVNLSTAVHIWTGQHNPQSAEFAYESAPVTIGDRAWVSTRVTILPGVTIGEGAVVAAGAVVTSDVAPFTMVGGVPAKVIGARTTSLRYRLPLRRLKPWWW</sequence>
<dbReference type="PANTHER" id="PTHR23416">
    <property type="entry name" value="SIALIC ACID SYNTHASE-RELATED"/>
    <property type="match status" value="1"/>
</dbReference>
<dbReference type="GO" id="GO:0005829">
    <property type="term" value="C:cytosol"/>
    <property type="evidence" value="ECO:0007669"/>
    <property type="project" value="TreeGrafter"/>
</dbReference>
<evidence type="ECO:0000256" key="2">
    <source>
        <dbReference type="ARBA" id="ARBA00022679"/>
    </source>
</evidence>
<evidence type="ECO:0000313" key="3">
    <source>
        <dbReference type="EMBL" id="PWB98486.1"/>
    </source>
</evidence>
<dbReference type="InterPro" id="IPR011004">
    <property type="entry name" value="Trimer_LpxA-like_sf"/>
</dbReference>
<dbReference type="SUPFAM" id="SSF51161">
    <property type="entry name" value="Trimeric LpxA-like enzymes"/>
    <property type="match status" value="1"/>
</dbReference>
<dbReference type="PANTHER" id="PTHR23416:SF23">
    <property type="entry name" value="ACETYLTRANSFERASE C18B11.09C-RELATED"/>
    <property type="match status" value="1"/>
</dbReference>
<name>A0A2U1T3N6_9MICO</name>
<comment type="similarity">
    <text evidence="1">Belongs to the transferase hexapeptide repeat family.</text>
</comment>
<evidence type="ECO:0000256" key="1">
    <source>
        <dbReference type="ARBA" id="ARBA00007274"/>
    </source>
</evidence>
<dbReference type="InterPro" id="IPR051159">
    <property type="entry name" value="Hexapeptide_acetyltransf"/>
</dbReference>
<dbReference type="InterPro" id="IPR001451">
    <property type="entry name" value="Hexapep"/>
</dbReference>
<accession>A0A2U1T3N6</accession>
<dbReference type="Gene3D" id="2.160.10.10">
    <property type="entry name" value="Hexapeptide repeat proteins"/>
    <property type="match status" value="1"/>
</dbReference>
<dbReference type="CDD" id="cd04647">
    <property type="entry name" value="LbH_MAT_like"/>
    <property type="match status" value="1"/>
</dbReference>